<dbReference type="CDD" id="cd00093">
    <property type="entry name" value="HTH_XRE"/>
    <property type="match status" value="1"/>
</dbReference>
<reference evidence="3 4" key="1">
    <citation type="submission" date="2021-03" db="EMBL/GenBank/DDBJ databases">
        <title>Complete genome of Streptomyces formicae strain 1H-GS9 (DSM 100524).</title>
        <authorList>
            <person name="Atanasov K.E."/>
            <person name="Altabella T."/>
            <person name="Ferrer A."/>
        </authorList>
    </citation>
    <scope>NUCLEOTIDE SEQUENCE [LARGE SCALE GENOMIC DNA]</scope>
    <source>
        <strain evidence="3 4">1H-GS9</strain>
    </source>
</reference>
<proteinExistence type="inferred from homology"/>
<evidence type="ECO:0000313" key="4">
    <source>
        <dbReference type="Proteomes" id="UP000828924"/>
    </source>
</evidence>
<dbReference type="PROSITE" id="PS50943">
    <property type="entry name" value="HTH_CROC1"/>
    <property type="match status" value="1"/>
</dbReference>
<dbReference type="Gene3D" id="1.10.10.2910">
    <property type="match status" value="1"/>
</dbReference>
<name>A0ABY3WU09_9ACTN</name>
<comment type="similarity">
    <text evidence="1">Belongs to the short-chain fatty acyl-CoA assimilation regulator (ScfR) family.</text>
</comment>
<dbReference type="InterPro" id="IPR010982">
    <property type="entry name" value="Lambda_DNA-bd_dom_sf"/>
</dbReference>
<dbReference type="Gene3D" id="1.10.260.40">
    <property type="entry name" value="lambda repressor-like DNA-binding domains"/>
    <property type="match status" value="1"/>
</dbReference>
<organism evidence="3 4">
    <name type="scientific">Streptomyces formicae</name>
    <dbReference type="NCBI Taxonomy" id="1616117"/>
    <lineage>
        <taxon>Bacteria</taxon>
        <taxon>Bacillati</taxon>
        <taxon>Actinomycetota</taxon>
        <taxon>Actinomycetes</taxon>
        <taxon>Kitasatosporales</taxon>
        <taxon>Streptomycetaceae</taxon>
        <taxon>Streptomyces</taxon>
    </lineage>
</organism>
<dbReference type="InterPro" id="IPR052345">
    <property type="entry name" value="Rad_response_metalloprotease"/>
</dbReference>
<evidence type="ECO:0000313" key="3">
    <source>
        <dbReference type="EMBL" id="UNM16129.1"/>
    </source>
</evidence>
<dbReference type="InterPro" id="IPR001387">
    <property type="entry name" value="Cro/C1-type_HTH"/>
</dbReference>
<gene>
    <name evidence="3" type="ORF">J4032_35895</name>
</gene>
<dbReference type="Proteomes" id="UP000828924">
    <property type="component" value="Chromosome"/>
</dbReference>
<evidence type="ECO:0000259" key="2">
    <source>
        <dbReference type="PROSITE" id="PS50943"/>
    </source>
</evidence>
<dbReference type="EMBL" id="CP071872">
    <property type="protein sequence ID" value="UNM16129.1"/>
    <property type="molecule type" value="Genomic_DNA"/>
</dbReference>
<dbReference type="Pfam" id="PF01381">
    <property type="entry name" value="HTH_3"/>
    <property type="match status" value="1"/>
</dbReference>
<protein>
    <submittedName>
        <fullName evidence="3">ImmA/IrrE family metallo-endopeptidase</fullName>
    </submittedName>
</protein>
<dbReference type="SUPFAM" id="SSF47413">
    <property type="entry name" value="lambda repressor-like DNA-binding domains"/>
    <property type="match status" value="1"/>
</dbReference>
<evidence type="ECO:0000256" key="1">
    <source>
        <dbReference type="ARBA" id="ARBA00007227"/>
    </source>
</evidence>
<dbReference type="Pfam" id="PF06114">
    <property type="entry name" value="Peptidase_M78"/>
    <property type="match status" value="1"/>
</dbReference>
<dbReference type="PANTHER" id="PTHR43236">
    <property type="entry name" value="ANTITOXIN HIGA1"/>
    <property type="match status" value="1"/>
</dbReference>
<keyword evidence="4" id="KW-1185">Reference proteome</keyword>
<sequence>MTMGELASRAGVTASLISKVELGQRDMSEETAKSVAASLDYPADVFTWKEPVYGFGSSSFYHRKQQSLPQKKLRQIQAFVNFQRIRTKRLSAALDLDFSFTIPSLSVDDYGSPEEIARAVRAAWRVPIGPIQNLTEWIEAAGGFVVAQEFDTAKINAISVWPPGEHPFFVINTLLPACNLRFSLAHELGHLVMHDVPEPGQEQEADRFAAEFLMPAVEIKPQLRDMNLRLAARLKPVWRTSMGALIRRARDLELITDRQHTSLRVQLSQNGWTKQEPVSIPHEAPNLIPEIVRVHHVEHGYSASDLADMVGLHTPEWLETYEPRGLRAV</sequence>
<accession>A0ABY3WU09</accession>
<feature type="domain" description="HTH cro/C1-type" evidence="2">
    <location>
        <begin position="1"/>
        <end position="46"/>
    </location>
</feature>
<dbReference type="PANTHER" id="PTHR43236:SF1">
    <property type="entry name" value="BLL7220 PROTEIN"/>
    <property type="match status" value="1"/>
</dbReference>
<dbReference type="InterPro" id="IPR010359">
    <property type="entry name" value="IrrE_HExxH"/>
</dbReference>